<accession>A0ABQ5URF0</accession>
<dbReference type="InterPro" id="IPR036590">
    <property type="entry name" value="SRAP-like"/>
</dbReference>
<keyword evidence="5" id="KW-0190">Covalent protein-DNA linkage</keyword>
<keyword evidence="4 8" id="KW-0378">Hydrolase</keyword>
<evidence type="ECO:0000256" key="1">
    <source>
        <dbReference type="ARBA" id="ARBA00008136"/>
    </source>
</evidence>
<evidence type="ECO:0000313" key="10">
    <source>
        <dbReference type="EMBL" id="GLQ17846.1"/>
    </source>
</evidence>
<comment type="caution">
    <text evidence="10">The sequence shown here is derived from an EMBL/GenBank/DDBJ whole genome shotgun (WGS) entry which is preliminary data.</text>
</comment>
<name>A0ABQ5URF0_9HYPH</name>
<reference evidence="10" key="1">
    <citation type="journal article" date="2014" name="Int. J. Syst. Evol. Microbiol.">
        <title>Complete genome of a new Firmicutes species belonging to the dominant human colonic microbiota ('Ruminococcus bicirculans') reveals two chromosomes and a selective capacity to utilize plant glucans.</title>
        <authorList>
            <consortium name="NISC Comparative Sequencing Program"/>
            <person name="Wegmann U."/>
            <person name="Louis P."/>
            <person name="Goesmann A."/>
            <person name="Henrissat B."/>
            <person name="Duncan S.H."/>
            <person name="Flint H.J."/>
        </authorList>
    </citation>
    <scope>NUCLEOTIDE SEQUENCE</scope>
    <source>
        <strain evidence="10">NBRC 107169</strain>
    </source>
</reference>
<dbReference type="RefSeq" id="WP_284364293.1">
    <property type="nucleotide sequence ID" value="NZ_BSNI01000002.1"/>
</dbReference>
<comment type="similarity">
    <text evidence="1 8">Belongs to the SOS response-associated peptidase family.</text>
</comment>
<keyword evidence="6" id="KW-0238">DNA-binding</keyword>
<reference evidence="10" key="2">
    <citation type="submission" date="2023-01" db="EMBL/GenBank/DDBJ databases">
        <title>Draft genome sequence of Maritalea porphyrae strain NBRC 107169.</title>
        <authorList>
            <person name="Sun Q."/>
            <person name="Mori K."/>
        </authorList>
    </citation>
    <scope>NUCLEOTIDE SEQUENCE</scope>
    <source>
        <strain evidence="10">NBRC 107169</strain>
    </source>
</reference>
<dbReference type="SUPFAM" id="SSF143081">
    <property type="entry name" value="BB1717-like"/>
    <property type="match status" value="1"/>
</dbReference>
<feature type="region of interest" description="Disordered" evidence="9">
    <location>
        <begin position="211"/>
        <end position="248"/>
    </location>
</feature>
<dbReference type="PANTHER" id="PTHR13604">
    <property type="entry name" value="DC12-RELATED"/>
    <property type="match status" value="1"/>
</dbReference>
<protein>
    <recommendedName>
        <fullName evidence="8">Abasic site processing protein</fullName>
        <ecNumber evidence="8">3.4.-.-</ecNumber>
    </recommendedName>
</protein>
<dbReference type="Gene3D" id="3.90.1680.10">
    <property type="entry name" value="SOS response associated peptidase-like"/>
    <property type="match status" value="1"/>
</dbReference>
<keyword evidence="11" id="KW-1185">Reference proteome</keyword>
<keyword evidence="7" id="KW-0456">Lyase</keyword>
<evidence type="ECO:0000256" key="2">
    <source>
        <dbReference type="ARBA" id="ARBA00022670"/>
    </source>
</evidence>
<evidence type="ECO:0000256" key="3">
    <source>
        <dbReference type="ARBA" id="ARBA00022763"/>
    </source>
</evidence>
<evidence type="ECO:0000256" key="9">
    <source>
        <dbReference type="SAM" id="MobiDB-lite"/>
    </source>
</evidence>
<keyword evidence="3" id="KW-0227">DNA damage</keyword>
<evidence type="ECO:0000256" key="4">
    <source>
        <dbReference type="ARBA" id="ARBA00022801"/>
    </source>
</evidence>
<dbReference type="InterPro" id="IPR003738">
    <property type="entry name" value="SRAP"/>
</dbReference>
<evidence type="ECO:0000313" key="11">
    <source>
        <dbReference type="Proteomes" id="UP001161405"/>
    </source>
</evidence>
<dbReference type="Pfam" id="PF02586">
    <property type="entry name" value="SRAP"/>
    <property type="match status" value="1"/>
</dbReference>
<evidence type="ECO:0000256" key="7">
    <source>
        <dbReference type="ARBA" id="ARBA00023239"/>
    </source>
</evidence>
<gene>
    <name evidence="10" type="ORF">GCM10007879_20950</name>
</gene>
<dbReference type="Proteomes" id="UP001161405">
    <property type="component" value="Unassembled WGS sequence"/>
</dbReference>
<proteinExistence type="inferred from homology"/>
<evidence type="ECO:0000256" key="6">
    <source>
        <dbReference type="ARBA" id="ARBA00023125"/>
    </source>
</evidence>
<dbReference type="PANTHER" id="PTHR13604:SF0">
    <property type="entry name" value="ABASIC SITE PROCESSING PROTEIN HMCES"/>
    <property type="match status" value="1"/>
</dbReference>
<sequence length="248" mass="27752">MCGRLDLNDTRVEINNVFKTKGGIPFPPRYNIAPTQPVLTVANMPAGRDAVLMRWGLVPHWVKDPRDFSVLINARVETVLEKPAFRSSIKNQRCVVPASGYYEWLREGGEKQPYHISKSDGKMLALAGIYSTWEGPNGEEIDSMAILTQEATGDLAKIHHRTPVHLNAEQMDLWLDTKSVTAKEALTLVEPLERVGMKSYPVSKKVNNARNEGEELIVPIDRDAKESKTESLSKEPVGKPNSDQMDLF</sequence>
<keyword evidence="2 8" id="KW-0645">Protease</keyword>
<feature type="compositionally biased region" description="Basic and acidic residues" evidence="9">
    <location>
        <begin position="220"/>
        <end position="237"/>
    </location>
</feature>
<evidence type="ECO:0000256" key="5">
    <source>
        <dbReference type="ARBA" id="ARBA00023124"/>
    </source>
</evidence>
<dbReference type="EC" id="3.4.-.-" evidence="8"/>
<organism evidence="10 11">
    <name type="scientific">Maritalea porphyrae</name>
    <dbReference type="NCBI Taxonomy" id="880732"/>
    <lineage>
        <taxon>Bacteria</taxon>
        <taxon>Pseudomonadati</taxon>
        <taxon>Pseudomonadota</taxon>
        <taxon>Alphaproteobacteria</taxon>
        <taxon>Hyphomicrobiales</taxon>
        <taxon>Devosiaceae</taxon>
        <taxon>Maritalea</taxon>
    </lineage>
</organism>
<dbReference type="EMBL" id="BSNI01000002">
    <property type="protein sequence ID" value="GLQ17846.1"/>
    <property type="molecule type" value="Genomic_DNA"/>
</dbReference>
<evidence type="ECO:0000256" key="8">
    <source>
        <dbReference type="RuleBase" id="RU364100"/>
    </source>
</evidence>